<dbReference type="RefSeq" id="WP_146154348.1">
    <property type="nucleotide sequence ID" value="NZ_PYGK01000003.1"/>
</dbReference>
<comment type="caution">
    <text evidence="1">The sequence shown here is derived from an EMBL/GenBank/DDBJ whole genome shotgun (WGS) entry which is preliminary data.</text>
</comment>
<dbReference type="EMBL" id="PYGK01000003">
    <property type="protein sequence ID" value="PSL33270.1"/>
    <property type="molecule type" value="Genomic_DNA"/>
</dbReference>
<dbReference type="OrthoDB" id="9806951at2"/>
<gene>
    <name evidence="1" type="ORF">CLV42_103253</name>
</gene>
<reference evidence="1 2" key="1">
    <citation type="submission" date="2018-03" db="EMBL/GenBank/DDBJ databases">
        <title>Genomic Encyclopedia of Archaeal and Bacterial Type Strains, Phase II (KMG-II): from individual species to whole genera.</title>
        <authorList>
            <person name="Goeker M."/>
        </authorList>
    </citation>
    <scope>NUCLEOTIDE SEQUENCE [LARGE SCALE GENOMIC DNA]</scope>
    <source>
        <strain evidence="1 2">DSM 18107</strain>
    </source>
</reference>
<keyword evidence="2" id="KW-1185">Reference proteome</keyword>
<evidence type="ECO:0000313" key="1">
    <source>
        <dbReference type="EMBL" id="PSL33270.1"/>
    </source>
</evidence>
<protein>
    <submittedName>
        <fullName evidence="1">Uncharacterized protein</fullName>
    </submittedName>
</protein>
<dbReference type="AlphaFoldDB" id="A0A2P8GH53"/>
<proteinExistence type="predicted"/>
<organism evidence="1 2">
    <name type="scientific">Chitinophaga ginsengisoli</name>
    <dbReference type="NCBI Taxonomy" id="363837"/>
    <lineage>
        <taxon>Bacteria</taxon>
        <taxon>Pseudomonadati</taxon>
        <taxon>Bacteroidota</taxon>
        <taxon>Chitinophagia</taxon>
        <taxon>Chitinophagales</taxon>
        <taxon>Chitinophagaceae</taxon>
        <taxon>Chitinophaga</taxon>
    </lineage>
</organism>
<evidence type="ECO:0000313" key="2">
    <source>
        <dbReference type="Proteomes" id="UP000240978"/>
    </source>
</evidence>
<sequence>MNDSNVFFMIDATPKESRPVRLFSLTENYLPKVRTPAQARINDVNPKPNSNNPQFVKNWIAIHDEKFPDYNAIAAAWERGEKHTI</sequence>
<dbReference type="Proteomes" id="UP000240978">
    <property type="component" value="Unassembled WGS sequence"/>
</dbReference>
<name>A0A2P8GH53_9BACT</name>
<accession>A0A2P8GH53</accession>